<evidence type="ECO:0000313" key="3">
    <source>
        <dbReference type="Proteomes" id="UP000650582"/>
    </source>
</evidence>
<gene>
    <name evidence="2" type="ORF">RHS04_06734</name>
</gene>
<accession>A0A8H7H375</accession>
<sequence length="70" mass="7794">MIARQNEKREKEKREKRKIKEMGEGAGAMLDGAHSVDEVRETTCGLGEVEEVTQYMGGVEEDLQAEEVGP</sequence>
<organism evidence="2 3">
    <name type="scientific">Rhizoctonia solani</name>
    <dbReference type="NCBI Taxonomy" id="456999"/>
    <lineage>
        <taxon>Eukaryota</taxon>
        <taxon>Fungi</taxon>
        <taxon>Dikarya</taxon>
        <taxon>Basidiomycota</taxon>
        <taxon>Agaricomycotina</taxon>
        <taxon>Agaricomycetes</taxon>
        <taxon>Cantharellales</taxon>
        <taxon>Ceratobasidiaceae</taxon>
        <taxon>Rhizoctonia</taxon>
    </lineage>
</organism>
<dbReference type="EMBL" id="JACYCC010000119">
    <property type="protein sequence ID" value="KAF8675291.1"/>
    <property type="molecule type" value="Genomic_DNA"/>
</dbReference>
<name>A0A8H7H375_9AGAM</name>
<feature type="compositionally biased region" description="Basic and acidic residues" evidence="1">
    <location>
        <begin position="1"/>
        <end position="23"/>
    </location>
</feature>
<proteinExistence type="predicted"/>
<evidence type="ECO:0000256" key="1">
    <source>
        <dbReference type="SAM" id="MobiDB-lite"/>
    </source>
</evidence>
<protein>
    <submittedName>
        <fullName evidence="2">Uncharacterized protein</fullName>
    </submittedName>
</protein>
<feature type="region of interest" description="Disordered" evidence="1">
    <location>
        <begin position="1"/>
        <end position="27"/>
    </location>
</feature>
<dbReference type="AlphaFoldDB" id="A0A8H7H375"/>
<dbReference type="Proteomes" id="UP000650582">
    <property type="component" value="Unassembled WGS sequence"/>
</dbReference>
<evidence type="ECO:0000313" key="2">
    <source>
        <dbReference type="EMBL" id="KAF8675291.1"/>
    </source>
</evidence>
<reference evidence="2" key="1">
    <citation type="submission" date="2020-09" db="EMBL/GenBank/DDBJ databases">
        <title>Comparative genome analyses of four rice-infecting Rhizoctonia solani isolates reveal extensive enrichment of homogalacturonan modification genes.</title>
        <authorList>
            <person name="Lee D.-Y."/>
            <person name="Jeon J."/>
            <person name="Kim K.-T."/>
            <person name="Cheong K."/>
            <person name="Song H."/>
            <person name="Choi G."/>
            <person name="Ko J."/>
            <person name="Opiyo S.O."/>
            <person name="Zuo S."/>
            <person name="Madhav S."/>
            <person name="Lee Y.-H."/>
            <person name="Wang G.-L."/>
        </authorList>
    </citation>
    <scope>NUCLEOTIDE SEQUENCE</scope>
    <source>
        <strain evidence="2">AG1-IA YN-7</strain>
    </source>
</reference>
<comment type="caution">
    <text evidence="2">The sequence shown here is derived from an EMBL/GenBank/DDBJ whole genome shotgun (WGS) entry which is preliminary data.</text>
</comment>